<protein>
    <submittedName>
        <fullName evidence="1">Uncharacterized protein</fullName>
    </submittedName>
</protein>
<dbReference type="EMBL" id="CP002418">
    <property type="protein sequence ID" value="ADU44927.1"/>
    <property type="molecule type" value="Genomic_DNA"/>
</dbReference>
<dbReference type="HOGENOM" id="CLU_2481274_0_0_5"/>
<sequence>MRKRAVDLSLEELAALGGNAALRAAKRAQDAGLVVTGTVDFLENGQAASKLAQRQPSGLVAVLEDGINSDPVAANSDMSKQNHGRSD</sequence>
<gene>
    <name evidence="1" type="ordered locus">Rpdx1_3356</name>
</gene>
<reference evidence="1" key="1">
    <citation type="submission" date="2010-12" db="EMBL/GenBank/DDBJ databases">
        <title>Complete sequence of Rhodopseudomonas palustris DX-1.</title>
        <authorList>
            <consortium name="US DOE Joint Genome Institute"/>
            <person name="Lucas S."/>
            <person name="Copeland A."/>
            <person name="Lapidus A."/>
            <person name="Cheng J.-F."/>
            <person name="Goodwin L."/>
            <person name="Pitluck S."/>
            <person name="Misra M."/>
            <person name="Chertkov O."/>
            <person name="Detter J.C."/>
            <person name="Han C."/>
            <person name="Tapia R."/>
            <person name="Land M."/>
            <person name="Hauser L."/>
            <person name="Kyrpides N."/>
            <person name="Ivanova N."/>
            <person name="Ovchinnikova G."/>
            <person name="Logan B."/>
            <person name="Oda Y."/>
            <person name="Harwood C."/>
            <person name="Woyke T."/>
        </authorList>
    </citation>
    <scope>NUCLEOTIDE SEQUENCE [LARGE SCALE GENOMIC DNA]</scope>
    <source>
        <strain evidence="1">DX-1</strain>
    </source>
</reference>
<dbReference type="BioCyc" id="RPAL652103:RPDX1_RS16555-MONOMER"/>
<dbReference type="STRING" id="652103.Rpdx1_3356"/>
<organism evidence="1 2">
    <name type="scientific">Rhodopseudomonas palustris (strain DX-1)</name>
    <dbReference type="NCBI Taxonomy" id="652103"/>
    <lineage>
        <taxon>Bacteria</taxon>
        <taxon>Pseudomonadati</taxon>
        <taxon>Pseudomonadota</taxon>
        <taxon>Alphaproteobacteria</taxon>
        <taxon>Hyphomicrobiales</taxon>
        <taxon>Nitrobacteraceae</taxon>
        <taxon>Rhodopseudomonas</taxon>
    </lineage>
</organism>
<evidence type="ECO:0000313" key="2">
    <source>
        <dbReference type="Proteomes" id="UP000001402"/>
    </source>
</evidence>
<dbReference type="KEGG" id="rpx:Rpdx1_3356"/>
<dbReference type="AlphaFoldDB" id="E6VQD7"/>
<name>E6VQD7_RHOPX</name>
<dbReference type="OrthoDB" id="8141432at2"/>
<proteinExistence type="predicted"/>
<evidence type="ECO:0000313" key="1">
    <source>
        <dbReference type="EMBL" id="ADU44927.1"/>
    </source>
</evidence>
<accession>E6VQD7</accession>
<dbReference type="Proteomes" id="UP000001402">
    <property type="component" value="Chromosome"/>
</dbReference>